<dbReference type="PANTHER" id="PTHR45339:SF1">
    <property type="entry name" value="HYBRID SIGNAL TRANSDUCTION HISTIDINE KINASE J"/>
    <property type="match status" value="1"/>
</dbReference>
<feature type="domain" description="Response regulatory" evidence="12">
    <location>
        <begin position="775"/>
        <end position="888"/>
    </location>
</feature>
<evidence type="ECO:0000256" key="9">
    <source>
        <dbReference type="SAM" id="MobiDB-lite"/>
    </source>
</evidence>
<evidence type="ECO:0000256" key="4">
    <source>
        <dbReference type="ARBA" id="ARBA00022679"/>
    </source>
</evidence>
<feature type="domain" description="Response regulatory" evidence="12">
    <location>
        <begin position="897"/>
        <end position="1013"/>
    </location>
</feature>
<keyword evidence="4" id="KW-0808">Transferase</keyword>
<dbReference type="CDD" id="cd19410">
    <property type="entry name" value="HK9-like_sensor"/>
    <property type="match status" value="1"/>
</dbReference>
<dbReference type="SUPFAM" id="SSF55781">
    <property type="entry name" value="GAF domain-like"/>
    <property type="match status" value="1"/>
</dbReference>
<dbReference type="SUPFAM" id="SSF55874">
    <property type="entry name" value="ATPase domain of HSP90 chaperone/DNA topoisomerase II/histidine kinase"/>
    <property type="match status" value="1"/>
</dbReference>
<gene>
    <name evidence="13" type="ORF">TUM18999_57180</name>
    <name evidence="14" type="ORF">TUM20286_27840</name>
</gene>
<evidence type="ECO:0000313" key="16">
    <source>
        <dbReference type="Proteomes" id="UP001054892"/>
    </source>
</evidence>
<dbReference type="InterPro" id="IPR036097">
    <property type="entry name" value="HisK_dim/P_sf"/>
</dbReference>
<dbReference type="InterPro" id="IPR029016">
    <property type="entry name" value="GAF-like_dom_sf"/>
</dbReference>
<evidence type="ECO:0000256" key="7">
    <source>
        <dbReference type="PROSITE-ProRule" id="PRU00169"/>
    </source>
</evidence>
<evidence type="ECO:0000256" key="8">
    <source>
        <dbReference type="SAM" id="Coils"/>
    </source>
</evidence>
<feature type="modified residue" description="4-aspartylphosphate" evidence="7">
    <location>
        <position position="824"/>
    </location>
</feature>
<dbReference type="InterPro" id="IPR007891">
    <property type="entry name" value="CHASE3"/>
</dbReference>
<evidence type="ECO:0000313" key="14">
    <source>
        <dbReference type="EMBL" id="GJN53032.1"/>
    </source>
</evidence>
<sequence length="1166" mass="130537">MTHENSTDEKSFRRILARNVALPLGVGVLGAMLFVALISYLLYVLSWVEHTDIVISNANDGLRLSVDQESGLRGYLISGNAAFLQPYEQARPRIRAAMAGLREMVKDNPPQVERVRTIEALQEEWDRFAKEMIERKRNGLDVVDTVSEGRGKQLVDGIREQYRIFINLERQLRHERNEKASDTAILTIVLYLLFSLSLSGLLAYFGRRELLSLSSTYSASMEQQRAHSEHLQRQAWLRDGQARLSERIIGQQTPPVLGRNMLEFLAGYLDMAVGALYGRDEHGGLQRVATYGFSREQEAREQNFGSAESLVGQVAIEKRARALDALPAGYIKVNSGLGDVEPQSVLLVPTFSDGEVNGVIELGFLRRLEPRDSALLEMIASNLGTALEASRYRQRLQAVLEETQQLNEELQVQQEELKTANEELEEQSRVLRESQAHLETQQAELEQTNERLGEQAQEMAAQRDDLDEKNNALNQARLELEARAEELQRASRYKSEFLANMSHELRTPLNSSLILARLLADNQAGNLNEEQIKFAESIYSAGNDLLNLINDILDISKVEAGKLDVRAENSNVQRLVEGLKGMFQPLADEKHLAFHLDIDADAPTVLYTDRQRVEQILKNLLSNAFKFTDHGAVGLRVSRAQGGIAFAVSDSGIGIRSDQLEPIFEAFHQADGTTNRRFGGTGLGLSISRDLAELLGGSILVSSEPGKGSLFTLLLPETYQSRDEAEAGPLALVERPPVERQAPRLAPPPAQEAPRAEPIPSFPDDRGLAELGGRCVLVIEDEPKFAQILYDLAHELGYRCLVAHGADEGYQLADGHSPDAILLDMRLPDESGLSVLQRLKGNPRTRHIPVHVISVEDLSEAALHLGAIGYAVKPTTREQLKDVFGKLEAKLTQKVKRVLLVEDDALQRDSIARLIGDEDIEITAVEFGEQALELLRNTLFDCMIIDLKLPDMQGNDLLKRMGSEDICSFPPVIVYTGRNLTRDEEAELMKYSRSIIIKGARSPERLLDEVTLFLHKVESELSSERQKMLKTARSRDKVFEERRILLVDDDVRNIFALTSALEQKGARVEIARNGREAIDKLDEVADIDLVLMDVMMPEMDGYEATRLIRQDARWAKLPIIAVTAKAMKDDQDLCMKAGTNDYLAKPIDLDRLFSLIRVWLPKLERI</sequence>
<keyword evidence="8" id="KW-0175">Coiled coil</keyword>
<dbReference type="EC" id="2.7.13.3" evidence="2"/>
<evidence type="ECO:0000313" key="13">
    <source>
        <dbReference type="EMBL" id="BCG27527.1"/>
    </source>
</evidence>
<dbReference type="PRINTS" id="PR00344">
    <property type="entry name" value="BCTRLSENSOR"/>
</dbReference>
<evidence type="ECO:0000256" key="5">
    <source>
        <dbReference type="ARBA" id="ARBA00022777"/>
    </source>
</evidence>
<proteinExistence type="predicted"/>
<dbReference type="Gene3D" id="3.30.565.10">
    <property type="entry name" value="Histidine kinase-like ATPase, C-terminal domain"/>
    <property type="match status" value="1"/>
</dbReference>
<evidence type="ECO:0000259" key="11">
    <source>
        <dbReference type="PROSITE" id="PS50109"/>
    </source>
</evidence>
<dbReference type="Gene3D" id="1.10.287.130">
    <property type="match status" value="1"/>
</dbReference>
<feature type="domain" description="Response regulatory" evidence="12">
    <location>
        <begin position="1043"/>
        <end position="1160"/>
    </location>
</feature>
<evidence type="ECO:0000256" key="10">
    <source>
        <dbReference type="SAM" id="Phobius"/>
    </source>
</evidence>
<feature type="transmembrane region" description="Helical" evidence="10">
    <location>
        <begin position="183"/>
        <end position="205"/>
    </location>
</feature>
<dbReference type="EMBL" id="BQKM01000005">
    <property type="protein sequence ID" value="GJN53032.1"/>
    <property type="molecule type" value="Genomic_DNA"/>
</dbReference>
<keyword evidence="10" id="KW-0472">Membrane</keyword>
<dbReference type="InterPro" id="IPR036890">
    <property type="entry name" value="HATPase_C_sf"/>
</dbReference>
<evidence type="ECO:0000256" key="3">
    <source>
        <dbReference type="ARBA" id="ARBA00022553"/>
    </source>
</evidence>
<dbReference type="InterPro" id="IPR003661">
    <property type="entry name" value="HisK_dim/P_dom"/>
</dbReference>
<protein>
    <recommendedName>
        <fullName evidence="2">histidine kinase</fullName>
        <ecNumber evidence="2">2.7.13.3</ecNumber>
    </recommendedName>
</protein>
<dbReference type="GO" id="GO:0000155">
    <property type="term" value="F:phosphorelay sensor kinase activity"/>
    <property type="evidence" value="ECO:0007669"/>
    <property type="project" value="InterPro"/>
</dbReference>
<dbReference type="Gene3D" id="3.30.450.40">
    <property type="match status" value="1"/>
</dbReference>
<name>A0A6J4ECK9_9PSED</name>
<dbReference type="InterPro" id="IPR003018">
    <property type="entry name" value="GAF"/>
</dbReference>
<accession>A0A6J4ECK9</accession>
<dbReference type="InterPro" id="IPR011006">
    <property type="entry name" value="CheY-like_superfamily"/>
</dbReference>
<feature type="transmembrane region" description="Helical" evidence="10">
    <location>
        <begin position="20"/>
        <end position="43"/>
    </location>
</feature>
<dbReference type="Proteomes" id="UP000509383">
    <property type="component" value="Chromosome"/>
</dbReference>
<organism evidence="13 15">
    <name type="scientific">Pseudomonas tohonis</name>
    <dbReference type="NCBI Taxonomy" id="2725477"/>
    <lineage>
        <taxon>Bacteria</taxon>
        <taxon>Pseudomonadati</taxon>
        <taxon>Pseudomonadota</taxon>
        <taxon>Gammaproteobacteria</taxon>
        <taxon>Pseudomonadales</taxon>
        <taxon>Pseudomonadaceae</taxon>
        <taxon>Pseudomonas</taxon>
    </lineage>
</organism>
<keyword evidence="5 13" id="KW-0418">Kinase</keyword>
<reference evidence="13 15" key="1">
    <citation type="submission" date="2020-05" db="EMBL/GenBank/DDBJ databases">
        <title>Characterization of novel class B3 metallo-beta-lactamase from novel Pseudomonas species.</title>
        <authorList>
            <person name="Yamada K."/>
            <person name="Aoki K."/>
            <person name="Ishii Y."/>
        </authorList>
    </citation>
    <scope>NUCLEOTIDE SEQUENCE [LARGE SCALE GENOMIC DNA]</scope>
    <source>
        <strain evidence="13 15">TUM18999</strain>
        <strain evidence="14 16">TUM20286</strain>
    </source>
</reference>
<dbReference type="SUPFAM" id="SSF47384">
    <property type="entry name" value="Homodimeric domain of signal transducing histidine kinase"/>
    <property type="match status" value="1"/>
</dbReference>
<dbReference type="CDD" id="cd16922">
    <property type="entry name" value="HATPase_EvgS-ArcB-TorS-like"/>
    <property type="match status" value="1"/>
</dbReference>
<evidence type="ECO:0000256" key="2">
    <source>
        <dbReference type="ARBA" id="ARBA00012438"/>
    </source>
</evidence>
<keyword evidence="3 7" id="KW-0597">Phosphoprotein</keyword>
<dbReference type="SMART" id="SM00065">
    <property type="entry name" value="GAF"/>
    <property type="match status" value="1"/>
</dbReference>
<evidence type="ECO:0000256" key="6">
    <source>
        <dbReference type="ARBA" id="ARBA00023012"/>
    </source>
</evidence>
<dbReference type="InterPro" id="IPR003594">
    <property type="entry name" value="HATPase_dom"/>
</dbReference>
<keyword evidence="10" id="KW-1133">Transmembrane helix</keyword>
<dbReference type="SUPFAM" id="SSF52172">
    <property type="entry name" value="CheY-like"/>
    <property type="match status" value="3"/>
</dbReference>
<dbReference type="CDD" id="cd00156">
    <property type="entry name" value="REC"/>
    <property type="match status" value="1"/>
</dbReference>
<keyword evidence="6" id="KW-0902">Two-component regulatory system</keyword>
<dbReference type="SMART" id="SM00448">
    <property type="entry name" value="REC"/>
    <property type="match status" value="3"/>
</dbReference>
<keyword evidence="10" id="KW-0812">Transmembrane</keyword>
<dbReference type="PROSITE" id="PS50110">
    <property type="entry name" value="RESPONSE_REGULATORY"/>
    <property type="match status" value="3"/>
</dbReference>
<evidence type="ECO:0000259" key="12">
    <source>
        <dbReference type="PROSITE" id="PS50110"/>
    </source>
</evidence>
<dbReference type="RefSeq" id="WP_173170949.1">
    <property type="nucleotide sequence ID" value="NZ_AP023189.1"/>
</dbReference>
<dbReference type="Proteomes" id="UP001054892">
    <property type="component" value="Unassembled WGS sequence"/>
</dbReference>
<dbReference type="PROSITE" id="PS50109">
    <property type="entry name" value="HIS_KIN"/>
    <property type="match status" value="1"/>
</dbReference>
<dbReference type="SMART" id="SM00387">
    <property type="entry name" value="HATPase_c"/>
    <property type="match status" value="1"/>
</dbReference>
<feature type="modified residue" description="4-aspartylphosphate" evidence="7">
    <location>
        <position position="946"/>
    </location>
</feature>
<dbReference type="Pfam" id="PF13185">
    <property type="entry name" value="GAF_2"/>
    <property type="match status" value="1"/>
</dbReference>
<dbReference type="CDD" id="cd00082">
    <property type="entry name" value="HisKA"/>
    <property type="match status" value="1"/>
</dbReference>
<dbReference type="Pfam" id="PF00512">
    <property type="entry name" value="HisKA"/>
    <property type="match status" value="1"/>
</dbReference>
<dbReference type="EMBL" id="AP023189">
    <property type="protein sequence ID" value="BCG27527.1"/>
    <property type="molecule type" value="Genomic_DNA"/>
</dbReference>
<comment type="catalytic activity">
    <reaction evidence="1">
        <text>ATP + protein L-histidine = ADP + protein N-phospho-L-histidine.</text>
        <dbReference type="EC" id="2.7.13.3"/>
    </reaction>
</comment>
<dbReference type="KEGG" id="ptw:TUM18999_57180"/>
<evidence type="ECO:0000256" key="1">
    <source>
        <dbReference type="ARBA" id="ARBA00000085"/>
    </source>
</evidence>
<evidence type="ECO:0000313" key="15">
    <source>
        <dbReference type="Proteomes" id="UP000509383"/>
    </source>
</evidence>
<feature type="coiled-coil region" evidence="8">
    <location>
        <begin position="389"/>
        <end position="490"/>
    </location>
</feature>
<dbReference type="Gene3D" id="3.40.50.2300">
    <property type="match status" value="3"/>
</dbReference>
<feature type="region of interest" description="Disordered" evidence="9">
    <location>
        <begin position="733"/>
        <end position="764"/>
    </location>
</feature>
<dbReference type="InterPro" id="IPR005467">
    <property type="entry name" value="His_kinase_dom"/>
</dbReference>
<dbReference type="InterPro" id="IPR004358">
    <property type="entry name" value="Sig_transdc_His_kin-like_C"/>
</dbReference>
<dbReference type="InterPro" id="IPR001789">
    <property type="entry name" value="Sig_transdc_resp-reg_receiver"/>
</dbReference>
<dbReference type="Pfam" id="PF05227">
    <property type="entry name" value="CHASE3"/>
    <property type="match status" value="1"/>
</dbReference>
<dbReference type="Pfam" id="PF00072">
    <property type="entry name" value="Response_reg"/>
    <property type="match status" value="3"/>
</dbReference>
<keyword evidence="16" id="KW-1185">Reference proteome</keyword>
<dbReference type="Pfam" id="PF02518">
    <property type="entry name" value="HATPase_c"/>
    <property type="match status" value="1"/>
</dbReference>
<dbReference type="PANTHER" id="PTHR45339">
    <property type="entry name" value="HYBRID SIGNAL TRANSDUCTION HISTIDINE KINASE J"/>
    <property type="match status" value="1"/>
</dbReference>
<dbReference type="CDD" id="cd17546">
    <property type="entry name" value="REC_hyHK_CKI1_RcsC-like"/>
    <property type="match status" value="1"/>
</dbReference>
<feature type="domain" description="Histidine kinase" evidence="11">
    <location>
        <begin position="500"/>
        <end position="719"/>
    </location>
</feature>
<dbReference type="SMART" id="SM00388">
    <property type="entry name" value="HisKA"/>
    <property type="match status" value="1"/>
</dbReference>
<feature type="modified residue" description="4-aspartylphosphate" evidence="7">
    <location>
        <position position="1093"/>
    </location>
</feature>
<dbReference type="FunFam" id="3.30.565.10:FF:000010">
    <property type="entry name" value="Sensor histidine kinase RcsC"/>
    <property type="match status" value="1"/>
</dbReference>
<dbReference type="AlphaFoldDB" id="A0A6J4ECK9"/>